<dbReference type="PROSITE" id="PS51172">
    <property type="entry name" value="CBM3"/>
    <property type="match status" value="2"/>
</dbReference>
<feature type="domain" description="Fibronectin type-III" evidence="6">
    <location>
        <begin position="583"/>
        <end position="672"/>
    </location>
</feature>
<name>A0A7G7WAJ1_9BACT</name>
<reference evidence="8 9" key="1">
    <citation type="submission" date="2020-08" db="EMBL/GenBank/DDBJ databases">
        <title>Hymenobacter sp. S2-20-2 genome sequencing.</title>
        <authorList>
            <person name="Jin L."/>
        </authorList>
    </citation>
    <scope>NUCLEOTIDE SEQUENCE [LARGE SCALE GENOMIC DNA]</scope>
    <source>
        <strain evidence="8 9">S2-20-2</strain>
    </source>
</reference>
<dbReference type="GO" id="GO:0004553">
    <property type="term" value="F:hydrolase activity, hydrolyzing O-glycosyl compounds"/>
    <property type="evidence" value="ECO:0007669"/>
    <property type="project" value="UniProtKB-ARBA"/>
</dbReference>
<feature type="domain" description="CBM3" evidence="7">
    <location>
        <begin position="1468"/>
        <end position="1620"/>
    </location>
</feature>
<dbReference type="InterPro" id="IPR013783">
    <property type="entry name" value="Ig-like_fold"/>
</dbReference>
<evidence type="ECO:0000256" key="1">
    <source>
        <dbReference type="ARBA" id="ARBA00022723"/>
    </source>
</evidence>
<accession>A0A7G7WAJ1</accession>
<dbReference type="Gene3D" id="2.60.40.10">
    <property type="entry name" value="Immunoglobulins"/>
    <property type="match status" value="3"/>
</dbReference>
<dbReference type="InterPro" id="IPR003961">
    <property type="entry name" value="FN3_dom"/>
</dbReference>
<feature type="domain" description="CBM3" evidence="7">
    <location>
        <begin position="1312"/>
        <end position="1464"/>
    </location>
</feature>
<dbReference type="NCBIfam" id="TIGR04183">
    <property type="entry name" value="Por_Secre_tail"/>
    <property type="match status" value="1"/>
</dbReference>
<dbReference type="SUPFAM" id="SSF49384">
    <property type="entry name" value="Carbohydrate-binding domain"/>
    <property type="match status" value="2"/>
</dbReference>
<dbReference type="CDD" id="cd00063">
    <property type="entry name" value="FN3"/>
    <property type="match status" value="2"/>
</dbReference>
<dbReference type="SUPFAM" id="SSF49899">
    <property type="entry name" value="Concanavalin A-like lectins/glucanases"/>
    <property type="match status" value="2"/>
</dbReference>
<dbReference type="SMART" id="SM01067">
    <property type="entry name" value="CBM_3"/>
    <property type="match status" value="1"/>
</dbReference>
<keyword evidence="1" id="KW-0479">Metal-binding</keyword>
<dbReference type="SUPFAM" id="SSF51126">
    <property type="entry name" value="Pectin lyase-like"/>
    <property type="match status" value="1"/>
</dbReference>
<feature type="domain" description="Fibronectin type-III" evidence="6">
    <location>
        <begin position="476"/>
        <end position="574"/>
    </location>
</feature>
<evidence type="ECO:0000259" key="7">
    <source>
        <dbReference type="PROSITE" id="PS51172"/>
    </source>
</evidence>
<keyword evidence="9" id="KW-1185">Reference proteome</keyword>
<dbReference type="KEGG" id="hsk:H4317_06155"/>
<evidence type="ECO:0000256" key="2">
    <source>
        <dbReference type="ARBA" id="ARBA00022729"/>
    </source>
</evidence>
<dbReference type="GO" id="GO:0030248">
    <property type="term" value="F:cellulose binding"/>
    <property type="evidence" value="ECO:0007669"/>
    <property type="project" value="InterPro"/>
</dbReference>
<dbReference type="PANTHER" id="PTHR42970:SF1">
    <property type="entry name" value="PECTATE LYASE C-RELATED"/>
    <property type="match status" value="1"/>
</dbReference>
<keyword evidence="3" id="KW-1015">Disulfide bond</keyword>
<dbReference type="EMBL" id="CP060202">
    <property type="protein sequence ID" value="QNH63384.1"/>
    <property type="molecule type" value="Genomic_DNA"/>
</dbReference>
<dbReference type="InterPro" id="IPR011050">
    <property type="entry name" value="Pectin_lyase_fold/virulence"/>
</dbReference>
<sequence>MHTTTLPRRRSWGRLALALAALLPLATQAQAQTVAFPGAGGFGRFATGARGAANPSVYVVTNLNDTGPGSFRDAVSQPGRIVTFAVGGIITLQSNVQVAPNVTVAGQTAPGDGVVFFNKRITFTGSNNTICRFLRVRLGATGNSGNDASGLANGSNIILDHMSFSWGMDEVFSINWDGKGTAPDNITVQNSIIGQGLHRANHSAGGLIQTPDGGKVSLLRNLYISNKTRNPKVKSVNEFVNNVVYDWGNGNRLGDIPNYGWSGDAYIMGGSAGVSEVNIINNYFVGGPLTPPSKTTPFSRGTGTFNLFGSGNYFDNNRNGVLDGTLVPYDTVGYPGIADTGFRTQPFSYPAAANPLTAVQAYQQVIDSAGATYPRRDQVDGLMIDEVRSRGTQGYYVYTEADLPFTNGGLGNVFGAPSRQDSDADGMPDAWEDAHGLNKNNKADAVAYSTTAPAYLNIEVYVNSLIKTAAPAFVRPPSGMELAATSTEVPAPASQVVLNWLDNSPNETNFVLERSADGVTYTAIAQPAADATTYTDNAGLQPNTTYSYRLKAVTSTEESTFAVASVKTPGLPSAPTVAVTPSPTDAFQYAEITNGNLTLKWTGSTNTTTYAVYFGTSPSTLTKRTDVPYAVAPSYQVTGLSENTTYYWRVNAVNARGTAEGAVWSFRTTGAVVPQLVGHWGFDETAADGTQITDQSSFANHGVLGLDDDNQDIRVAGKVNNALDFATADPNLYVVSIPNQDQLYLDRNSFSLAFWMKADPATLPQTNNESAYLLCKGSITRNAATGATGKRFDIEFKNRQLRFAIDDDVNKDELQTDGTVFYSGQWVHVVAIRDVPNKKLLVYLNGSLVKEIATKANGIGENSALIVGNIGELEFLTGTNAPAPYKGLLDELKVFNYTLTPQEIIQLRHSGPLPLQAYNPSLAPNALVEGFGNVNVAWQGGYQTDAYNVYAGTDASNLSFVANAPLQSPAYAFSNLTANTTYFWRVDAVSSLGTTPGEVWSFRTGNPKGLVAHYQLDETTGTLAPDASLYQHPGTLTGLTGSQWLPAGRFGGSLAFGTPASTGAIVVPDAPQLRFDQNSFTVSLWVKIPANTYTSSTAKDTYLFHKGTFEAGTGKWYGLQLRDGVLTFSIDDGTTKTDAAVRVSAAPYTFFNDQWQHVVAIRDVSTKQLRLYVNGTLAATKAYTTGTIGKSNALTLGNSAENKPYRDQLDDVRLFNYALSDTEINDLTKQAQTITFAALPAYLLGDADVVLTATASSGLPVGYASSNEAVAKVVNGTLQLLGAGTATITASQPGNATYLAAAPVVQVLTVAPLFVQIKHQDGDNHRLTNNAIKPNLLLLNDGPVAVPYPELTARYWLTAENDAGLNTFIDYAQLGTGRVQLQYVRLPQPRTGAYGYVEYRFTAAAGTLAAGGNSGAINSRFANQDWADLNEADDYSYQNAPAYTSNEHVTLYRNGRLVWGTEPAAVAPVTAVQVLASNRNNRTTSNSISTHLNVSNTGNQPVNYADLKVRYWFSAEGSAALQYALDYAKLGNVSLTGSFQRLSPAVPGADAYLELGFAPTAGKLYPLSSTGTVQYRINKTDWSSFQEANDHSYRPAGPLAENDHITVYYQGQLIYGVEPAAAASRTVANTTATTEPAATEALAVAVPGNPVTGDNATVEIRGVAGQPIEIMLYDWQGHVLETQRVNSAAPLQRQAVPLRGQRSGVYLLKVVSGKQVQTVRIMKP</sequence>
<dbReference type="InterPro" id="IPR036116">
    <property type="entry name" value="FN3_sf"/>
</dbReference>
<evidence type="ECO:0000256" key="3">
    <source>
        <dbReference type="ARBA" id="ARBA00023157"/>
    </source>
</evidence>
<dbReference type="Pfam" id="PF13385">
    <property type="entry name" value="Laminin_G_3"/>
    <property type="match status" value="2"/>
</dbReference>
<dbReference type="Gene3D" id="2.160.20.10">
    <property type="entry name" value="Single-stranded right-handed beta-helix, Pectin lyase-like"/>
    <property type="match status" value="1"/>
</dbReference>
<keyword evidence="2 5" id="KW-0732">Signal</keyword>
<evidence type="ECO:0000313" key="9">
    <source>
        <dbReference type="Proteomes" id="UP000515489"/>
    </source>
</evidence>
<dbReference type="Gene3D" id="2.60.120.200">
    <property type="match status" value="2"/>
</dbReference>
<feature type="signal peptide" evidence="5">
    <location>
        <begin position="1"/>
        <end position="31"/>
    </location>
</feature>
<dbReference type="InterPro" id="IPR012334">
    <property type="entry name" value="Pectin_lyas_fold"/>
</dbReference>
<protein>
    <submittedName>
        <fullName evidence="8">T9SS type A sorting domain-containing protein</fullName>
    </submittedName>
</protein>
<dbReference type="InterPro" id="IPR026444">
    <property type="entry name" value="Secre_tail"/>
</dbReference>
<dbReference type="InterPro" id="IPR052063">
    <property type="entry name" value="Polysaccharide_Lyase_1"/>
</dbReference>
<dbReference type="InterPro" id="IPR008965">
    <property type="entry name" value="CBM2/CBM3_carb-bd_dom_sf"/>
</dbReference>
<evidence type="ECO:0000256" key="4">
    <source>
        <dbReference type="ARBA" id="ARBA00023180"/>
    </source>
</evidence>
<keyword evidence="4" id="KW-0325">Glycoprotein</keyword>
<evidence type="ECO:0000256" key="5">
    <source>
        <dbReference type="SAM" id="SignalP"/>
    </source>
</evidence>
<evidence type="ECO:0000313" key="8">
    <source>
        <dbReference type="EMBL" id="QNH63384.1"/>
    </source>
</evidence>
<dbReference type="InterPro" id="IPR006558">
    <property type="entry name" value="LamG-like"/>
</dbReference>
<dbReference type="SMART" id="SM00560">
    <property type="entry name" value="LamGL"/>
    <property type="match status" value="2"/>
</dbReference>
<dbReference type="SUPFAM" id="SSF49265">
    <property type="entry name" value="Fibronectin type III"/>
    <property type="match status" value="2"/>
</dbReference>
<dbReference type="SMART" id="SM00060">
    <property type="entry name" value="FN3"/>
    <property type="match status" value="3"/>
</dbReference>
<dbReference type="PROSITE" id="PS50853">
    <property type="entry name" value="FN3"/>
    <property type="match status" value="2"/>
</dbReference>
<feature type="chain" id="PRO_5029006962" evidence="5">
    <location>
        <begin position="32"/>
        <end position="1724"/>
    </location>
</feature>
<dbReference type="Pfam" id="PF00942">
    <property type="entry name" value="CBM_3"/>
    <property type="match status" value="2"/>
</dbReference>
<dbReference type="GO" id="GO:0046872">
    <property type="term" value="F:metal ion binding"/>
    <property type="evidence" value="ECO:0007669"/>
    <property type="project" value="UniProtKB-KW"/>
</dbReference>
<dbReference type="Gene3D" id="2.60.40.710">
    <property type="entry name" value="Endoglucanase-like"/>
    <property type="match status" value="2"/>
</dbReference>
<dbReference type="Proteomes" id="UP000515489">
    <property type="component" value="Chromosome"/>
</dbReference>
<dbReference type="InterPro" id="IPR001956">
    <property type="entry name" value="CBM3"/>
</dbReference>
<dbReference type="InterPro" id="IPR008964">
    <property type="entry name" value="Invasin/intimin_cell_adhesion"/>
</dbReference>
<proteinExistence type="predicted"/>
<dbReference type="RefSeq" id="WP_185889263.1">
    <property type="nucleotide sequence ID" value="NZ_CP060202.1"/>
</dbReference>
<dbReference type="PANTHER" id="PTHR42970">
    <property type="entry name" value="PECTATE LYASE C-RELATED"/>
    <property type="match status" value="1"/>
</dbReference>
<organism evidence="8 9">
    <name type="scientific">Hymenobacter sediminicola</name>
    <dbReference type="NCBI Taxonomy" id="2761579"/>
    <lineage>
        <taxon>Bacteria</taxon>
        <taxon>Pseudomonadati</taxon>
        <taxon>Bacteroidota</taxon>
        <taxon>Cytophagia</taxon>
        <taxon>Cytophagales</taxon>
        <taxon>Hymenobacteraceae</taxon>
        <taxon>Hymenobacter</taxon>
    </lineage>
</organism>
<evidence type="ECO:0000259" key="6">
    <source>
        <dbReference type="PROSITE" id="PS50853"/>
    </source>
</evidence>
<dbReference type="GO" id="GO:0005975">
    <property type="term" value="P:carbohydrate metabolic process"/>
    <property type="evidence" value="ECO:0007669"/>
    <property type="project" value="InterPro"/>
</dbReference>
<dbReference type="SUPFAM" id="SSF49373">
    <property type="entry name" value="Invasin/intimin cell-adhesion fragments"/>
    <property type="match status" value="1"/>
</dbReference>
<dbReference type="InterPro" id="IPR013320">
    <property type="entry name" value="ConA-like_dom_sf"/>
</dbReference>
<gene>
    <name evidence="8" type="ORF">H4317_06155</name>
</gene>
<dbReference type="Gene3D" id="2.60.40.1080">
    <property type="match status" value="1"/>
</dbReference>
<dbReference type="InterPro" id="IPR036966">
    <property type="entry name" value="CBM3_sf"/>
</dbReference>